<evidence type="ECO:0000256" key="4">
    <source>
        <dbReference type="ARBA" id="ARBA00012729"/>
    </source>
</evidence>
<comment type="similarity">
    <text evidence="3">Belongs to the glycosyl hydrolase 18 family. Chitinase class V subfamily.</text>
</comment>
<feature type="disulfide bond" evidence="13">
    <location>
        <begin position="465"/>
        <end position="479"/>
    </location>
</feature>
<gene>
    <name evidence="18" type="ORF">B0I36DRAFT_244893</name>
</gene>
<comment type="subcellular location">
    <subcellularLocation>
        <location evidence="2">Secreted</location>
    </subcellularLocation>
</comment>
<comment type="caution">
    <text evidence="18">The sequence shown here is derived from an EMBL/GenBank/DDBJ whole genome shotgun (WGS) entry which is preliminary data.</text>
</comment>
<dbReference type="Pfam" id="PF00704">
    <property type="entry name" value="Glyco_hydro_18"/>
    <property type="match status" value="1"/>
</dbReference>
<keyword evidence="5" id="KW-0964">Secreted</keyword>
<evidence type="ECO:0000313" key="18">
    <source>
        <dbReference type="EMBL" id="KAH7029919.1"/>
    </source>
</evidence>
<dbReference type="Gene3D" id="3.10.50.10">
    <property type="match status" value="1"/>
</dbReference>
<evidence type="ECO:0000256" key="13">
    <source>
        <dbReference type="PROSITE-ProRule" id="PRU00261"/>
    </source>
</evidence>
<evidence type="ECO:0000256" key="9">
    <source>
        <dbReference type="ARBA" id="ARBA00023026"/>
    </source>
</evidence>
<evidence type="ECO:0000256" key="5">
    <source>
        <dbReference type="ARBA" id="ARBA00022525"/>
    </source>
</evidence>
<evidence type="ECO:0000256" key="12">
    <source>
        <dbReference type="ARBA" id="ARBA00023326"/>
    </source>
</evidence>
<dbReference type="Gene3D" id="3.20.20.80">
    <property type="entry name" value="Glycosidases"/>
    <property type="match status" value="1"/>
</dbReference>
<dbReference type="InterPro" id="IPR018392">
    <property type="entry name" value="LysM"/>
</dbReference>
<dbReference type="InterPro" id="IPR017853">
    <property type="entry name" value="GH"/>
</dbReference>
<dbReference type="GeneID" id="70179646"/>
<dbReference type="InterPro" id="IPR036779">
    <property type="entry name" value="LysM_dom_sf"/>
</dbReference>
<keyword evidence="13" id="KW-1015">Disulfide bond</keyword>
<feature type="domain" description="LysM" evidence="16">
    <location>
        <begin position="373"/>
        <end position="422"/>
    </location>
</feature>
<dbReference type="Pfam" id="PF01476">
    <property type="entry name" value="LysM"/>
    <property type="match status" value="2"/>
</dbReference>
<organism evidence="18 19">
    <name type="scientific">Microdochium trichocladiopsis</name>
    <dbReference type="NCBI Taxonomy" id="1682393"/>
    <lineage>
        <taxon>Eukaryota</taxon>
        <taxon>Fungi</taxon>
        <taxon>Dikarya</taxon>
        <taxon>Ascomycota</taxon>
        <taxon>Pezizomycotina</taxon>
        <taxon>Sordariomycetes</taxon>
        <taxon>Xylariomycetidae</taxon>
        <taxon>Xylariales</taxon>
        <taxon>Microdochiaceae</taxon>
        <taxon>Microdochium</taxon>
    </lineage>
</organism>
<dbReference type="InterPro" id="IPR011583">
    <property type="entry name" value="Chitinase_II/V-like_cat"/>
</dbReference>
<dbReference type="SMART" id="SM00270">
    <property type="entry name" value="ChtBD1"/>
    <property type="match status" value="1"/>
</dbReference>
<dbReference type="InterPro" id="IPR029070">
    <property type="entry name" value="Chitinase_insertion_sf"/>
</dbReference>
<dbReference type="CDD" id="cd02878">
    <property type="entry name" value="GH18_zymocin_alpha"/>
    <property type="match status" value="1"/>
</dbReference>
<dbReference type="SUPFAM" id="SSF57016">
    <property type="entry name" value="Plant lectins/antimicrobial peptides"/>
    <property type="match status" value="1"/>
</dbReference>
<feature type="non-terminal residue" evidence="18">
    <location>
        <position position="870"/>
    </location>
</feature>
<dbReference type="SMART" id="SM00636">
    <property type="entry name" value="Glyco_18"/>
    <property type="match status" value="1"/>
</dbReference>
<keyword evidence="12" id="KW-0624">Polysaccharide degradation</keyword>
<dbReference type="InterPro" id="IPR001223">
    <property type="entry name" value="Glyco_hydro18_cat"/>
</dbReference>
<dbReference type="CDD" id="cd00118">
    <property type="entry name" value="LysM"/>
    <property type="match status" value="1"/>
</dbReference>
<evidence type="ECO:0000256" key="7">
    <source>
        <dbReference type="ARBA" id="ARBA00022801"/>
    </source>
</evidence>
<keyword evidence="10" id="KW-0119">Carbohydrate metabolism</keyword>
<protein>
    <recommendedName>
        <fullName evidence="4">chitinase</fullName>
        <ecNumber evidence="4">3.2.1.14</ecNumber>
    </recommendedName>
</protein>
<keyword evidence="9" id="KW-0843">Virulence</keyword>
<evidence type="ECO:0000313" key="19">
    <source>
        <dbReference type="Proteomes" id="UP000756346"/>
    </source>
</evidence>
<keyword evidence="8" id="KW-0146">Chitin degradation</keyword>
<dbReference type="InterPro" id="IPR018371">
    <property type="entry name" value="Chitin-binding_1_CS"/>
</dbReference>
<dbReference type="GO" id="GO:0008061">
    <property type="term" value="F:chitin binding"/>
    <property type="evidence" value="ECO:0007669"/>
    <property type="project" value="UniProtKB-UniRule"/>
</dbReference>
<dbReference type="PANTHER" id="PTHR47700">
    <property type="entry name" value="V CHITINASE, PUTATIVE (AFU_ORTHOLOGUE AFUA_6G13720)-RELATED"/>
    <property type="match status" value="1"/>
</dbReference>
<dbReference type="InterPro" id="IPR053214">
    <property type="entry name" value="LysM12-like"/>
</dbReference>
<evidence type="ECO:0000256" key="11">
    <source>
        <dbReference type="ARBA" id="ARBA00023295"/>
    </source>
</evidence>
<evidence type="ECO:0000256" key="1">
    <source>
        <dbReference type="ARBA" id="ARBA00000822"/>
    </source>
</evidence>
<dbReference type="GO" id="GO:0008843">
    <property type="term" value="F:endochitinase activity"/>
    <property type="evidence" value="ECO:0007669"/>
    <property type="project" value="UniProtKB-EC"/>
</dbReference>
<dbReference type="InterPro" id="IPR036861">
    <property type="entry name" value="Endochitinase-like_sf"/>
</dbReference>
<feature type="disulfide bond" evidence="13">
    <location>
        <begin position="460"/>
        <end position="472"/>
    </location>
</feature>
<accession>A0A9P9BQ36</accession>
<dbReference type="Pfam" id="PF00187">
    <property type="entry name" value="Chitin_bind_1"/>
    <property type="match status" value="1"/>
</dbReference>
<dbReference type="PROSITE" id="PS00026">
    <property type="entry name" value="CHIT_BIND_I_1"/>
    <property type="match status" value="1"/>
</dbReference>
<reference evidence="18" key="1">
    <citation type="journal article" date="2021" name="Nat. Commun.">
        <title>Genetic determinants of endophytism in the Arabidopsis root mycobiome.</title>
        <authorList>
            <person name="Mesny F."/>
            <person name="Miyauchi S."/>
            <person name="Thiergart T."/>
            <person name="Pickel B."/>
            <person name="Atanasova L."/>
            <person name="Karlsson M."/>
            <person name="Huettel B."/>
            <person name="Barry K.W."/>
            <person name="Haridas S."/>
            <person name="Chen C."/>
            <person name="Bauer D."/>
            <person name="Andreopoulos W."/>
            <person name="Pangilinan J."/>
            <person name="LaButti K."/>
            <person name="Riley R."/>
            <person name="Lipzen A."/>
            <person name="Clum A."/>
            <person name="Drula E."/>
            <person name="Henrissat B."/>
            <person name="Kohler A."/>
            <person name="Grigoriev I.V."/>
            <person name="Martin F.M."/>
            <person name="Hacquard S."/>
        </authorList>
    </citation>
    <scope>NUCLEOTIDE SEQUENCE</scope>
    <source>
        <strain evidence="18">MPI-CAGE-CH-0230</strain>
    </source>
</reference>
<dbReference type="EMBL" id="JAGTJQ010000006">
    <property type="protein sequence ID" value="KAH7029919.1"/>
    <property type="molecule type" value="Genomic_DNA"/>
</dbReference>
<dbReference type="Gene3D" id="3.10.350.10">
    <property type="entry name" value="LysM domain"/>
    <property type="match status" value="2"/>
</dbReference>
<comment type="caution">
    <text evidence="13">Lacks conserved residue(s) required for the propagation of feature annotation.</text>
</comment>
<sequence length="870" mass="95477">MAAIFNLYTFASAQDTTRSNHTHFPTFFHPGNSSESRCPVSYFDAAPTSFSWSRLFSIQDLDKCQDTVLFETMLRFPLEAPDRQTLFKACTSSTSDARIDPNEYGEQALSGADVVDSYADVEVGWSDHRAPLSESKFQVAEAALKLQTQIMRDPNNKLRATFAKAGKSIVGLYVGGEIHRSSSISLIRDFVDRLNGTGPDALSMPSRLVNQICGPTGVRSTTHVFGIVTDTEGDLGAVHSIVRGWAEVVCVSGLDRSYLLRNQSHRLIPAVPLTAESITSGFFNSSAASNSSTATSIMAEENDDFECKYTIIEQNDLCASIASRCNIPVKKLIEWNGGDDKLCNKLMPKEPICCSLGKKPDLRPKPQENGDCAVYEIQGDDGCWLIADRFHLTQEEIHKLNVGKTWGWSGCGSLFRDQKICVSTGNPPMPAQLEGVTCGPQVKGTVRPTDGTKITDLNPCPLNVCCSGWGYCGLTEEFCVDTSIDNTPGTARPSTNGCISNCGKIEITNNDRPPANFIRVGYFEGWNGERPCLNMDVDEIGSPITHIHFAFGDISNDFVPSVGGDIQDQWQKFLKITSQKRIISFGGWAFSNEPGTSHIIRQGVKPANRQRLADNIIKFVVDNNLDGVDFDWEYPGAYDIDGSDMGTAEDGANYFRFLTLVRNGLPKDKSLAIAAPASYWYLRHFMIAESARVLDYIVYMTYDFHGQWDVGNKWTSPGCDNGDCLRSHVNITETMDALAMITRAGVPASKVIVGITSYGRSFKMADPNCWGPTCKYLGTRDNSPAQKGKCTNTGGYLANAEIDDIKNGSVPFRELYDGGSDSDIMIYNGVEYVGYMSDRTKQRRVNLYKSLNFGGATDWAVDLAGDIGTG</sequence>
<feature type="domain" description="LysM" evidence="16">
    <location>
        <begin position="308"/>
        <end position="354"/>
    </location>
</feature>
<feature type="domain" description="Chitin-binding type-1" evidence="15">
    <location>
        <begin position="435"/>
        <end position="504"/>
    </location>
</feature>
<dbReference type="Proteomes" id="UP000756346">
    <property type="component" value="Unassembled WGS sequence"/>
</dbReference>
<dbReference type="InterPro" id="IPR001579">
    <property type="entry name" value="Glyco_hydro_18_chit_AS"/>
</dbReference>
<dbReference type="SUPFAM" id="SSF54106">
    <property type="entry name" value="LysM domain"/>
    <property type="match status" value="1"/>
</dbReference>
<dbReference type="EC" id="3.2.1.14" evidence="4"/>
<keyword evidence="19" id="KW-1185">Reference proteome</keyword>
<dbReference type="RefSeq" id="XP_046012207.1">
    <property type="nucleotide sequence ID" value="XM_046150100.1"/>
</dbReference>
<dbReference type="PROSITE" id="PS51910">
    <property type="entry name" value="GH18_2"/>
    <property type="match status" value="1"/>
</dbReference>
<dbReference type="SUPFAM" id="SSF54556">
    <property type="entry name" value="Chitinase insertion domain"/>
    <property type="match status" value="1"/>
</dbReference>
<dbReference type="InterPro" id="IPR001002">
    <property type="entry name" value="Chitin-bd_1"/>
</dbReference>
<keyword evidence="7 14" id="KW-0378">Hydrolase</keyword>
<evidence type="ECO:0000259" key="15">
    <source>
        <dbReference type="PROSITE" id="PS50941"/>
    </source>
</evidence>
<comment type="catalytic activity">
    <reaction evidence="1">
        <text>Random endo-hydrolysis of N-acetyl-beta-D-glucosaminide (1-&gt;4)-beta-linkages in chitin and chitodextrins.</text>
        <dbReference type="EC" id="3.2.1.14"/>
    </reaction>
</comment>
<dbReference type="SMART" id="SM00257">
    <property type="entry name" value="LysM"/>
    <property type="match status" value="2"/>
</dbReference>
<dbReference type="AlphaFoldDB" id="A0A9P9BQ36"/>
<dbReference type="PROSITE" id="PS50941">
    <property type="entry name" value="CHIT_BIND_I_2"/>
    <property type="match status" value="1"/>
</dbReference>
<evidence type="ECO:0000259" key="17">
    <source>
        <dbReference type="PROSITE" id="PS51910"/>
    </source>
</evidence>
<dbReference type="PROSITE" id="PS51782">
    <property type="entry name" value="LYSM"/>
    <property type="match status" value="2"/>
</dbReference>
<dbReference type="PROSITE" id="PS01095">
    <property type="entry name" value="GH18_1"/>
    <property type="match status" value="1"/>
</dbReference>
<evidence type="ECO:0000256" key="2">
    <source>
        <dbReference type="ARBA" id="ARBA00004613"/>
    </source>
</evidence>
<evidence type="ECO:0000259" key="16">
    <source>
        <dbReference type="PROSITE" id="PS51782"/>
    </source>
</evidence>
<keyword evidence="11 14" id="KW-0326">Glycosidase</keyword>
<evidence type="ECO:0000256" key="14">
    <source>
        <dbReference type="RuleBase" id="RU000489"/>
    </source>
</evidence>
<evidence type="ECO:0000256" key="3">
    <source>
        <dbReference type="ARBA" id="ARBA00008682"/>
    </source>
</evidence>
<keyword evidence="6 13" id="KW-0147">Chitin-binding</keyword>
<evidence type="ECO:0000256" key="6">
    <source>
        <dbReference type="ARBA" id="ARBA00022669"/>
    </source>
</evidence>
<dbReference type="CDD" id="cd00035">
    <property type="entry name" value="ChtBD1"/>
    <property type="match status" value="1"/>
</dbReference>
<evidence type="ECO:0000256" key="10">
    <source>
        <dbReference type="ARBA" id="ARBA00023277"/>
    </source>
</evidence>
<evidence type="ECO:0000256" key="8">
    <source>
        <dbReference type="ARBA" id="ARBA00023024"/>
    </source>
</evidence>
<feature type="domain" description="GH18" evidence="17">
    <location>
        <begin position="517"/>
        <end position="870"/>
    </location>
</feature>
<dbReference type="OrthoDB" id="73875at2759"/>
<dbReference type="GO" id="GO:0000272">
    <property type="term" value="P:polysaccharide catabolic process"/>
    <property type="evidence" value="ECO:0007669"/>
    <property type="project" value="UniProtKB-KW"/>
</dbReference>
<dbReference type="GO" id="GO:0005576">
    <property type="term" value="C:extracellular region"/>
    <property type="evidence" value="ECO:0007669"/>
    <property type="project" value="UniProtKB-SubCell"/>
</dbReference>
<feature type="disulfide bond" evidence="13">
    <location>
        <begin position="498"/>
        <end position="502"/>
    </location>
</feature>
<proteinExistence type="inferred from homology"/>
<dbReference type="GO" id="GO:0006032">
    <property type="term" value="P:chitin catabolic process"/>
    <property type="evidence" value="ECO:0007669"/>
    <property type="project" value="UniProtKB-KW"/>
</dbReference>
<dbReference type="Gene3D" id="3.30.60.10">
    <property type="entry name" value="Endochitinase-like"/>
    <property type="match status" value="1"/>
</dbReference>
<dbReference type="PANTHER" id="PTHR47700:SF2">
    <property type="entry name" value="CHITINASE"/>
    <property type="match status" value="1"/>
</dbReference>
<dbReference type="SUPFAM" id="SSF51445">
    <property type="entry name" value="(Trans)glycosidases"/>
    <property type="match status" value="1"/>
</dbReference>
<name>A0A9P9BQ36_9PEZI</name>